<dbReference type="CDD" id="cd00712">
    <property type="entry name" value="AsnB"/>
    <property type="match status" value="1"/>
</dbReference>
<evidence type="ECO:0000256" key="10">
    <source>
        <dbReference type="PIRSR" id="PIRSR001589-2"/>
    </source>
</evidence>
<dbReference type="RefSeq" id="WP_183184136.1">
    <property type="nucleotide sequence ID" value="NZ_BMNP01000006.1"/>
</dbReference>
<evidence type="ECO:0000256" key="7">
    <source>
        <dbReference type="ARBA" id="ARBA00022962"/>
    </source>
</evidence>
<dbReference type="EC" id="6.3.5.4" evidence="3"/>
<dbReference type="EMBL" id="JACIDE010000008">
    <property type="protein sequence ID" value="MBB4073812.1"/>
    <property type="molecule type" value="Genomic_DNA"/>
</dbReference>
<comment type="similarity">
    <text evidence="2">Belongs to the asparagine synthetase family.</text>
</comment>
<evidence type="ECO:0000256" key="9">
    <source>
        <dbReference type="PIRSR" id="PIRSR001589-1"/>
    </source>
</evidence>
<evidence type="ECO:0000313" key="13">
    <source>
        <dbReference type="Proteomes" id="UP000559598"/>
    </source>
</evidence>
<dbReference type="SUPFAM" id="SSF52402">
    <property type="entry name" value="Adenine nucleotide alpha hydrolases-like"/>
    <property type="match status" value="1"/>
</dbReference>
<evidence type="ECO:0000256" key="6">
    <source>
        <dbReference type="ARBA" id="ARBA00022888"/>
    </source>
</evidence>
<dbReference type="Pfam" id="PF00733">
    <property type="entry name" value="Asn_synthase"/>
    <property type="match status" value="1"/>
</dbReference>
<comment type="caution">
    <text evidence="12">The sequence shown here is derived from an EMBL/GenBank/DDBJ whole genome shotgun (WGS) entry which is preliminary data.</text>
</comment>
<organism evidence="12 13">
    <name type="scientific">Anoxybacteroides voinovskiense</name>
    <dbReference type="NCBI Taxonomy" id="230470"/>
    <lineage>
        <taxon>Bacteria</taxon>
        <taxon>Bacillati</taxon>
        <taxon>Bacillota</taxon>
        <taxon>Bacilli</taxon>
        <taxon>Bacillales</taxon>
        <taxon>Anoxybacillaceae</taxon>
        <taxon>Anoxybacteroides</taxon>
    </lineage>
</organism>
<comment type="catalytic activity">
    <reaction evidence="8">
        <text>L-aspartate + L-glutamine + ATP + H2O = L-asparagine + L-glutamate + AMP + diphosphate + H(+)</text>
        <dbReference type="Rhea" id="RHEA:12228"/>
        <dbReference type="ChEBI" id="CHEBI:15377"/>
        <dbReference type="ChEBI" id="CHEBI:15378"/>
        <dbReference type="ChEBI" id="CHEBI:29985"/>
        <dbReference type="ChEBI" id="CHEBI:29991"/>
        <dbReference type="ChEBI" id="CHEBI:30616"/>
        <dbReference type="ChEBI" id="CHEBI:33019"/>
        <dbReference type="ChEBI" id="CHEBI:58048"/>
        <dbReference type="ChEBI" id="CHEBI:58359"/>
        <dbReference type="ChEBI" id="CHEBI:456215"/>
        <dbReference type="EC" id="6.3.5.4"/>
    </reaction>
</comment>
<keyword evidence="13" id="KW-1185">Reference proteome</keyword>
<dbReference type="CDD" id="cd01991">
    <property type="entry name" value="Asn_synthase_B_C"/>
    <property type="match status" value="1"/>
</dbReference>
<protein>
    <recommendedName>
        <fullName evidence="3">asparagine synthase (glutamine-hydrolyzing)</fullName>
        <ecNumber evidence="3">6.3.5.4</ecNumber>
    </recommendedName>
</protein>
<evidence type="ECO:0000259" key="11">
    <source>
        <dbReference type="PROSITE" id="PS51278"/>
    </source>
</evidence>
<proteinExistence type="inferred from homology"/>
<dbReference type="PANTHER" id="PTHR43284">
    <property type="entry name" value="ASPARAGINE SYNTHETASE (GLUTAMINE-HYDROLYZING)"/>
    <property type="match status" value="1"/>
</dbReference>
<keyword evidence="12" id="KW-0436">Ligase</keyword>
<dbReference type="InterPro" id="IPR033738">
    <property type="entry name" value="AsnB_N"/>
</dbReference>
<dbReference type="AlphaFoldDB" id="A0A840DQL1"/>
<dbReference type="NCBIfam" id="TIGR01536">
    <property type="entry name" value="asn_synth_AEB"/>
    <property type="match status" value="1"/>
</dbReference>
<dbReference type="InterPro" id="IPR017932">
    <property type="entry name" value="GATase_2_dom"/>
</dbReference>
<keyword evidence="9" id="KW-0028">Amino-acid biosynthesis</keyword>
<dbReference type="InterPro" id="IPR006426">
    <property type="entry name" value="Asn_synth_AEB"/>
</dbReference>
<dbReference type="PANTHER" id="PTHR43284:SF1">
    <property type="entry name" value="ASPARAGINE SYNTHETASE"/>
    <property type="match status" value="1"/>
</dbReference>
<feature type="binding site" evidence="10">
    <location>
        <position position="100"/>
    </location>
    <ligand>
        <name>L-glutamine</name>
        <dbReference type="ChEBI" id="CHEBI:58359"/>
    </ligand>
</feature>
<evidence type="ECO:0000256" key="3">
    <source>
        <dbReference type="ARBA" id="ARBA00012737"/>
    </source>
</evidence>
<dbReference type="SUPFAM" id="SSF56235">
    <property type="entry name" value="N-terminal nucleophile aminohydrolases (Ntn hydrolases)"/>
    <property type="match status" value="1"/>
</dbReference>
<comment type="pathway">
    <text evidence="1">Amino-acid biosynthesis; L-asparagine biosynthesis; L-asparagine from L-aspartate (L-Gln route): step 1/1.</text>
</comment>
<evidence type="ECO:0000256" key="2">
    <source>
        <dbReference type="ARBA" id="ARBA00005752"/>
    </source>
</evidence>
<gene>
    <name evidence="12" type="ORF">GGR02_001574</name>
</gene>
<keyword evidence="5 10" id="KW-0067">ATP-binding</keyword>
<dbReference type="GO" id="GO:0005829">
    <property type="term" value="C:cytosol"/>
    <property type="evidence" value="ECO:0007669"/>
    <property type="project" value="TreeGrafter"/>
</dbReference>
<evidence type="ECO:0000256" key="5">
    <source>
        <dbReference type="ARBA" id="ARBA00022840"/>
    </source>
</evidence>
<dbReference type="PIRSF" id="PIRSF001589">
    <property type="entry name" value="Asn_synthetase_glu-h"/>
    <property type="match status" value="1"/>
</dbReference>
<keyword evidence="7 9" id="KW-0315">Glutamine amidotransferase</keyword>
<evidence type="ECO:0000256" key="4">
    <source>
        <dbReference type="ARBA" id="ARBA00022741"/>
    </source>
</evidence>
<name>A0A840DQL1_9BACL</name>
<dbReference type="InterPro" id="IPR029055">
    <property type="entry name" value="Ntn_hydrolases_N"/>
</dbReference>
<evidence type="ECO:0000256" key="8">
    <source>
        <dbReference type="ARBA" id="ARBA00048741"/>
    </source>
</evidence>
<evidence type="ECO:0000256" key="1">
    <source>
        <dbReference type="ARBA" id="ARBA00005187"/>
    </source>
</evidence>
<dbReference type="Gene3D" id="3.60.20.10">
    <property type="entry name" value="Glutamine Phosphoribosylpyrophosphate, subunit 1, domain 1"/>
    <property type="match status" value="1"/>
</dbReference>
<dbReference type="InterPro" id="IPR014729">
    <property type="entry name" value="Rossmann-like_a/b/a_fold"/>
</dbReference>
<dbReference type="Proteomes" id="UP000559598">
    <property type="component" value="Unassembled WGS sequence"/>
</dbReference>
<dbReference type="GO" id="GO:0004066">
    <property type="term" value="F:asparagine synthase (glutamine-hydrolyzing) activity"/>
    <property type="evidence" value="ECO:0007669"/>
    <property type="project" value="UniProtKB-EC"/>
</dbReference>
<dbReference type="Gene3D" id="3.40.50.620">
    <property type="entry name" value="HUPs"/>
    <property type="match status" value="1"/>
</dbReference>
<keyword evidence="4 10" id="KW-0547">Nucleotide-binding</keyword>
<dbReference type="InterPro" id="IPR051786">
    <property type="entry name" value="ASN_synthetase/amidase"/>
</dbReference>
<dbReference type="Pfam" id="PF13537">
    <property type="entry name" value="GATase_7"/>
    <property type="match status" value="1"/>
</dbReference>
<dbReference type="PROSITE" id="PS51278">
    <property type="entry name" value="GATASE_TYPE_2"/>
    <property type="match status" value="1"/>
</dbReference>
<reference evidence="12 13" key="1">
    <citation type="submission" date="2020-08" db="EMBL/GenBank/DDBJ databases">
        <title>Genomic Encyclopedia of Type Strains, Phase IV (KMG-IV): sequencing the most valuable type-strain genomes for metagenomic binning, comparative biology and taxonomic classification.</title>
        <authorList>
            <person name="Goeker M."/>
        </authorList>
    </citation>
    <scope>NUCLEOTIDE SEQUENCE [LARGE SCALE GENOMIC DNA]</scope>
    <source>
        <strain evidence="12 13">DSM 17075</strain>
    </source>
</reference>
<keyword evidence="6 9" id="KW-0061">Asparagine biosynthesis</keyword>
<accession>A0A840DQL1</accession>
<evidence type="ECO:0000313" key="12">
    <source>
        <dbReference type="EMBL" id="MBB4073812.1"/>
    </source>
</evidence>
<dbReference type="GO" id="GO:0006529">
    <property type="term" value="P:asparagine biosynthetic process"/>
    <property type="evidence" value="ECO:0007669"/>
    <property type="project" value="UniProtKB-KW"/>
</dbReference>
<dbReference type="GO" id="GO:0005524">
    <property type="term" value="F:ATP binding"/>
    <property type="evidence" value="ECO:0007669"/>
    <property type="project" value="UniProtKB-KW"/>
</dbReference>
<dbReference type="InterPro" id="IPR001962">
    <property type="entry name" value="Asn_synthase"/>
</dbReference>
<feature type="active site" description="For GATase activity" evidence="9">
    <location>
        <position position="2"/>
    </location>
</feature>
<sequence>MCGIAAVFSNRPIPFATIKKMTDIIEHRGPDGEGHQSLFDDKLWLGHRRLAIVDLSNNGSQPMSYKNGRYWIVFNGEIYNYIEIRKELEALGHRFVSTTDTEVMMAAYDEWGEACLHKFNGMWAFIIVDTMAKTLFASRDRFGVKPFYYAVKDGTIAFASEIKQLLVEDFVNKKANRDKVAKFLLFGEVNIEKETFFEGVNQLLPSEAMRINLDEGVGSLKIWRYYQPPLNQSMKRDGNLTEYQRQFKELLFDSVRLRLRSDVPVGSCLSGGMDSSSIVLVMHELFKQDGVRNNIKTFTSCFANKKYDEWEFAETIVEQAEADSYRVYPDMNDLFNEIEDLIWHQDEPFKSTSIYAQWNVMRLARQNNITVLLDGQGADETMAGYHPYISVYMANLIRAGEFQTAAEELKKLQETGLISATEPPGKVWLKIIYHALGIKIRRGSDVKELLKKEYQHINRTEIPTNFQEYLYTEIFGSLQSLLRYEDRNSMAFSIEARTPYLDYRLVELMLSIPGGYKIYDGYTKPFLRQAMKGIMNDKVRLRVDKKGFVTPEDIWYREKFAEIKSILLSDDSPLDLWIDKAQLKNWLNDPVKPFGKYHLWRLLSVHFWMKKFNLL</sequence>
<feature type="domain" description="Glutamine amidotransferase type-2" evidence="11">
    <location>
        <begin position="2"/>
        <end position="214"/>
    </location>
</feature>